<sequence length="54" mass="5853">MCPDNGDNGMTDDLRNVYLAKHNSLRSTLALGSAYNGNNGTLLRRANKMPMLVG</sequence>
<evidence type="ECO:0000313" key="2">
    <source>
        <dbReference type="Proteomes" id="UP000053660"/>
    </source>
</evidence>
<keyword evidence="2" id="KW-1185">Reference proteome</keyword>
<dbReference type="EMBL" id="KN549309">
    <property type="protein sequence ID" value="KHJ98459.1"/>
    <property type="molecule type" value="Genomic_DNA"/>
</dbReference>
<name>A0A0B1TMG9_OESDE</name>
<dbReference type="OrthoDB" id="5874910at2759"/>
<dbReference type="Proteomes" id="UP000053660">
    <property type="component" value="Unassembled WGS sequence"/>
</dbReference>
<dbReference type="AlphaFoldDB" id="A0A0B1TMG9"/>
<evidence type="ECO:0008006" key="3">
    <source>
        <dbReference type="Google" id="ProtNLM"/>
    </source>
</evidence>
<organism evidence="1 2">
    <name type="scientific">Oesophagostomum dentatum</name>
    <name type="common">Nodular worm</name>
    <dbReference type="NCBI Taxonomy" id="61180"/>
    <lineage>
        <taxon>Eukaryota</taxon>
        <taxon>Metazoa</taxon>
        <taxon>Ecdysozoa</taxon>
        <taxon>Nematoda</taxon>
        <taxon>Chromadorea</taxon>
        <taxon>Rhabditida</taxon>
        <taxon>Rhabditina</taxon>
        <taxon>Rhabditomorpha</taxon>
        <taxon>Strongyloidea</taxon>
        <taxon>Strongylidae</taxon>
        <taxon>Oesophagostomum</taxon>
    </lineage>
</organism>
<dbReference type="InterPro" id="IPR035940">
    <property type="entry name" value="CAP_sf"/>
</dbReference>
<gene>
    <name evidence="1" type="ORF">OESDEN_01553</name>
</gene>
<proteinExistence type="predicted"/>
<evidence type="ECO:0000313" key="1">
    <source>
        <dbReference type="EMBL" id="KHJ98459.1"/>
    </source>
</evidence>
<dbReference type="SUPFAM" id="SSF55797">
    <property type="entry name" value="PR-1-like"/>
    <property type="match status" value="1"/>
</dbReference>
<reference evidence="1 2" key="1">
    <citation type="submission" date="2014-03" db="EMBL/GenBank/DDBJ databases">
        <title>Draft genome of the hookworm Oesophagostomum dentatum.</title>
        <authorList>
            <person name="Mitreva M."/>
        </authorList>
    </citation>
    <scope>NUCLEOTIDE SEQUENCE [LARGE SCALE GENOMIC DNA]</scope>
    <source>
        <strain evidence="1 2">OD-Hann</strain>
    </source>
</reference>
<accession>A0A0B1TMG9</accession>
<protein>
    <recommendedName>
        <fullName evidence="3">SCP domain-containing protein</fullName>
    </recommendedName>
</protein>
<dbReference type="Gene3D" id="3.40.33.10">
    <property type="entry name" value="CAP"/>
    <property type="match status" value="1"/>
</dbReference>